<keyword evidence="3" id="KW-1185">Reference proteome</keyword>
<organism evidence="2 3">
    <name type="scientific">Fusarium tjaetaba</name>
    <dbReference type="NCBI Taxonomy" id="1567544"/>
    <lineage>
        <taxon>Eukaryota</taxon>
        <taxon>Fungi</taxon>
        <taxon>Dikarya</taxon>
        <taxon>Ascomycota</taxon>
        <taxon>Pezizomycotina</taxon>
        <taxon>Sordariomycetes</taxon>
        <taxon>Hypocreomycetidae</taxon>
        <taxon>Hypocreales</taxon>
        <taxon>Nectriaceae</taxon>
        <taxon>Fusarium</taxon>
        <taxon>Fusarium fujikuroi species complex</taxon>
    </lineage>
</organism>
<evidence type="ECO:0000313" key="2">
    <source>
        <dbReference type="EMBL" id="KAF5633378.1"/>
    </source>
</evidence>
<evidence type="ECO:0000313" key="3">
    <source>
        <dbReference type="Proteomes" id="UP000530670"/>
    </source>
</evidence>
<comment type="caution">
    <text evidence="2">The sequence shown here is derived from an EMBL/GenBank/DDBJ whole genome shotgun (WGS) entry which is preliminary data.</text>
</comment>
<evidence type="ECO:0000256" key="1">
    <source>
        <dbReference type="SAM" id="SignalP"/>
    </source>
</evidence>
<feature type="chain" id="PRO_5034535266" evidence="1">
    <location>
        <begin position="27"/>
        <end position="125"/>
    </location>
</feature>
<dbReference type="OrthoDB" id="4982213at2759"/>
<dbReference type="AlphaFoldDB" id="A0A8H5VT10"/>
<protein>
    <submittedName>
        <fullName evidence="2">Uncharacterized protein</fullName>
    </submittedName>
</protein>
<feature type="signal peptide" evidence="1">
    <location>
        <begin position="1"/>
        <end position="26"/>
    </location>
</feature>
<keyword evidence="1" id="KW-0732">Signal</keyword>
<dbReference type="GeneID" id="59306156"/>
<proteinExistence type="predicted"/>
<reference evidence="2 3" key="1">
    <citation type="submission" date="2020-05" db="EMBL/GenBank/DDBJ databases">
        <title>Identification and distribution of gene clusters putatively required for synthesis of sphingolipid metabolism inhibitors in phylogenetically diverse species of the filamentous fungus Fusarium.</title>
        <authorList>
            <person name="Kim H.-S."/>
            <person name="Busman M."/>
            <person name="Brown D.W."/>
            <person name="Divon H."/>
            <person name="Uhlig S."/>
            <person name="Proctor R.H."/>
        </authorList>
    </citation>
    <scope>NUCLEOTIDE SEQUENCE [LARGE SCALE GENOMIC DNA]</scope>
    <source>
        <strain evidence="2 3">NRRL 66243</strain>
    </source>
</reference>
<name>A0A8H5VT10_9HYPO</name>
<accession>A0A8H5VT10</accession>
<dbReference type="Proteomes" id="UP000530670">
    <property type="component" value="Unassembled WGS sequence"/>
</dbReference>
<sequence length="125" mass="13888">MFLQTFNFKFATLLYLLCILDKPTSMSNLYILNIINQSGEEADYSIDCPYEDLPPVTVRDRDNWMTVLNLNQHYIPITVSVLPQGDSPSVSFVLAKNGQGVRGDVVHSPGNELTIDIGNNIGTPL</sequence>
<gene>
    <name evidence="2" type="ORF">FTJAE_7194</name>
</gene>
<dbReference type="RefSeq" id="XP_037205719.1">
    <property type="nucleotide sequence ID" value="XM_037353886.1"/>
</dbReference>
<dbReference type="EMBL" id="JAAQRI010000142">
    <property type="protein sequence ID" value="KAF5633378.1"/>
    <property type="molecule type" value="Genomic_DNA"/>
</dbReference>